<evidence type="ECO:0000256" key="1">
    <source>
        <dbReference type="SAM" id="Phobius"/>
    </source>
</evidence>
<keyword evidence="3" id="KW-1185">Reference proteome</keyword>
<evidence type="ECO:0000313" key="3">
    <source>
        <dbReference type="Proteomes" id="UP001209885"/>
    </source>
</evidence>
<evidence type="ECO:0000313" key="2">
    <source>
        <dbReference type="EMBL" id="MCX2746168.1"/>
    </source>
</evidence>
<sequence length="277" mass="33096">MSRIYKIWTDLKDLTTNAQVLSYWENRQSRILENLKTANSDFDTVTNIIHRLAKSLNDREKYSAVYYLYKAGYQPIENKLNQTDQLNEVKYELGRGLHHNRKYDHSKRLFNELANTDFDTSRIDGWWNQTAFASTRERIWFKTDVLPAIGRFAIMVAYILIAIKTEEFLISTTVFIVLFELYETWWYQYRVSSYLREFEGSAETTEIKKSIKKKIMIELGISLLFYPIYFLKQEWLLPLVLIIAVYFQVFHYGLNYYYLPKLIGELNRKNTTRQQGV</sequence>
<dbReference type="Proteomes" id="UP001209885">
    <property type="component" value="Unassembled WGS sequence"/>
</dbReference>
<accession>A0ABT3RWL3</accession>
<organism evidence="2 3">
    <name type="scientific">Mangrovivirga halotolerans</name>
    <dbReference type="NCBI Taxonomy" id="2993936"/>
    <lineage>
        <taxon>Bacteria</taxon>
        <taxon>Pseudomonadati</taxon>
        <taxon>Bacteroidota</taxon>
        <taxon>Cytophagia</taxon>
        <taxon>Cytophagales</taxon>
        <taxon>Mangrovivirgaceae</taxon>
        <taxon>Mangrovivirga</taxon>
    </lineage>
</organism>
<keyword evidence="1" id="KW-0472">Membrane</keyword>
<keyword evidence="1" id="KW-0812">Transmembrane</keyword>
<protein>
    <submittedName>
        <fullName evidence="2">Uncharacterized protein</fullName>
    </submittedName>
</protein>
<proteinExistence type="predicted"/>
<reference evidence="2 3" key="1">
    <citation type="submission" date="2022-11" db="EMBL/GenBank/DDBJ databases">
        <title>The characterization of three novel Bacteroidetes species and genomic analysis of their roles in tidal elemental geochemical cycles.</title>
        <authorList>
            <person name="Ma K."/>
        </authorList>
    </citation>
    <scope>NUCLEOTIDE SEQUENCE [LARGE SCALE GENOMIC DNA]</scope>
    <source>
        <strain evidence="2 3">M17</strain>
    </source>
</reference>
<gene>
    <name evidence="2" type="ORF">OO013_19975</name>
</gene>
<dbReference type="RefSeq" id="WP_266058897.1">
    <property type="nucleotide sequence ID" value="NZ_JAPFQN010000019.1"/>
</dbReference>
<feature type="transmembrane region" description="Helical" evidence="1">
    <location>
        <begin position="215"/>
        <end position="231"/>
    </location>
</feature>
<dbReference type="EMBL" id="JAPFQN010000019">
    <property type="protein sequence ID" value="MCX2746168.1"/>
    <property type="molecule type" value="Genomic_DNA"/>
</dbReference>
<feature type="transmembrane region" description="Helical" evidence="1">
    <location>
        <begin position="237"/>
        <end position="259"/>
    </location>
</feature>
<name>A0ABT3RWL3_9BACT</name>
<feature type="transmembrane region" description="Helical" evidence="1">
    <location>
        <begin position="145"/>
        <end position="163"/>
    </location>
</feature>
<comment type="caution">
    <text evidence="2">The sequence shown here is derived from an EMBL/GenBank/DDBJ whole genome shotgun (WGS) entry which is preliminary data.</text>
</comment>
<feature type="transmembrane region" description="Helical" evidence="1">
    <location>
        <begin position="169"/>
        <end position="187"/>
    </location>
</feature>
<keyword evidence="1" id="KW-1133">Transmembrane helix</keyword>